<organism evidence="9">
    <name type="scientific">Uncultured Desulfatiglans sp</name>
    <dbReference type="NCBI Taxonomy" id="1748965"/>
    <lineage>
        <taxon>Bacteria</taxon>
        <taxon>Pseudomonadati</taxon>
        <taxon>Thermodesulfobacteriota</taxon>
        <taxon>Desulfobacteria</taxon>
        <taxon>Desulfatiglandales</taxon>
        <taxon>Desulfatiglandaceae</taxon>
        <taxon>Desulfatiglans</taxon>
        <taxon>environmental samples</taxon>
    </lineage>
</organism>
<evidence type="ECO:0000259" key="8">
    <source>
        <dbReference type="PROSITE" id="PS51900"/>
    </source>
</evidence>
<dbReference type="SUPFAM" id="SSF56349">
    <property type="entry name" value="DNA breaking-rejoining enzymes"/>
    <property type="match status" value="1"/>
</dbReference>
<evidence type="ECO:0000256" key="2">
    <source>
        <dbReference type="ARBA" id="ARBA00022908"/>
    </source>
</evidence>
<feature type="domain" description="Core-binding (CB)" evidence="8">
    <location>
        <begin position="103"/>
        <end position="186"/>
    </location>
</feature>
<dbReference type="PANTHER" id="PTHR30349">
    <property type="entry name" value="PHAGE INTEGRASE-RELATED"/>
    <property type="match status" value="1"/>
</dbReference>
<keyword evidence="2" id="KW-0229">DNA integration</keyword>
<protein>
    <submittedName>
        <fullName evidence="9">Integrase family protein</fullName>
    </submittedName>
</protein>
<feature type="region of interest" description="Disordered" evidence="6">
    <location>
        <begin position="65"/>
        <end position="98"/>
    </location>
</feature>
<keyword evidence="3 5" id="KW-0238">DNA-binding</keyword>
<dbReference type="InterPro" id="IPR002104">
    <property type="entry name" value="Integrase_catalytic"/>
</dbReference>
<dbReference type="GO" id="GO:0006310">
    <property type="term" value="P:DNA recombination"/>
    <property type="evidence" value="ECO:0007669"/>
    <property type="project" value="UniProtKB-KW"/>
</dbReference>
<name>A0A653A181_UNCDX</name>
<evidence type="ECO:0000256" key="5">
    <source>
        <dbReference type="PROSITE-ProRule" id="PRU01248"/>
    </source>
</evidence>
<evidence type="ECO:0000259" key="7">
    <source>
        <dbReference type="PROSITE" id="PS51898"/>
    </source>
</evidence>
<feature type="domain" description="Tyr recombinase" evidence="7">
    <location>
        <begin position="207"/>
        <end position="385"/>
    </location>
</feature>
<dbReference type="PROSITE" id="PS51898">
    <property type="entry name" value="TYR_RECOMBINASE"/>
    <property type="match status" value="1"/>
</dbReference>
<proteinExistence type="inferred from homology"/>
<keyword evidence="4" id="KW-0233">DNA recombination</keyword>
<dbReference type="InterPro" id="IPR011010">
    <property type="entry name" value="DNA_brk_join_enz"/>
</dbReference>
<dbReference type="PROSITE" id="PS51900">
    <property type="entry name" value="CB"/>
    <property type="match status" value="1"/>
</dbReference>
<dbReference type="InterPro" id="IPR013762">
    <property type="entry name" value="Integrase-like_cat_sf"/>
</dbReference>
<dbReference type="Pfam" id="PF14659">
    <property type="entry name" value="Phage_int_SAM_3"/>
    <property type="match status" value="1"/>
</dbReference>
<dbReference type="InterPro" id="IPR004107">
    <property type="entry name" value="Integrase_SAM-like_N"/>
</dbReference>
<accession>A0A653A181</accession>
<evidence type="ECO:0000256" key="6">
    <source>
        <dbReference type="SAM" id="MobiDB-lite"/>
    </source>
</evidence>
<dbReference type="Pfam" id="PF00589">
    <property type="entry name" value="Phage_integrase"/>
    <property type="match status" value="1"/>
</dbReference>
<dbReference type="GO" id="GO:0003677">
    <property type="term" value="F:DNA binding"/>
    <property type="evidence" value="ECO:0007669"/>
    <property type="project" value="UniProtKB-UniRule"/>
</dbReference>
<evidence type="ECO:0000256" key="3">
    <source>
        <dbReference type="ARBA" id="ARBA00023125"/>
    </source>
</evidence>
<sequence>MKRVRSRYPGVRYREHPSRKHGIGADRYFSIFYKLDGRMIEEACGWASKGMTEKKAAAILAELQENQRRGEGPRTLREKRALDDQARQEREAEEKRQEREGLLFKKAWEEVYLPHIQGARRNPNSWKHEKSLYDNWIAPVIGDKRLVDISPFHLEKIKSNMTKEGRSPRYQELALAVIRQVFNHLAGHGFAIDNPVDQVKKPKYDNRRMRFLTVEEASALLEELATRSITAHDMALLSLHAGLRFGEIAALQWQDVDLQRGILTLRDTKNAETRSAFMSGAVKAMLERRPKGKPSDYVFQSKKGGRIKKISHAFFRAVDALGLNDGVKDRRQEVCFHSLRHTHASWLIERGANLYAVKEILGHKDFSTTSRYSHLGENTLKSAIESLNGTLPENRDFFSSVRKKLTKRKKSAPSKKD</sequence>
<dbReference type="InterPro" id="IPR044068">
    <property type="entry name" value="CB"/>
</dbReference>
<comment type="similarity">
    <text evidence="1">Belongs to the 'phage' integrase family.</text>
</comment>
<dbReference type="PANTHER" id="PTHR30349:SF64">
    <property type="entry name" value="PROPHAGE INTEGRASE INTD-RELATED"/>
    <property type="match status" value="1"/>
</dbReference>
<evidence type="ECO:0000313" key="9">
    <source>
        <dbReference type="EMBL" id="VBB41801.1"/>
    </source>
</evidence>
<gene>
    <name evidence="9" type="ORF">TRIP_B170103</name>
</gene>
<dbReference type="GO" id="GO:0015074">
    <property type="term" value="P:DNA integration"/>
    <property type="evidence" value="ECO:0007669"/>
    <property type="project" value="UniProtKB-KW"/>
</dbReference>
<dbReference type="CDD" id="cd00796">
    <property type="entry name" value="INT_Rci_Hp1_C"/>
    <property type="match status" value="1"/>
</dbReference>
<dbReference type="Gene3D" id="1.10.150.130">
    <property type="match status" value="1"/>
</dbReference>
<dbReference type="InterPro" id="IPR050090">
    <property type="entry name" value="Tyrosine_recombinase_XerCD"/>
</dbReference>
<dbReference type="EMBL" id="UPXX01000009">
    <property type="protein sequence ID" value="VBB41801.1"/>
    <property type="molecule type" value="Genomic_DNA"/>
</dbReference>
<dbReference type="Gene3D" id="1.10.443.10">
    <property type="entry name" value="Intergrase catalytic core"/>
    <property type="match status" value="1"/>
</dbReference>
<reference evidence="9" key="1">
    <citation type="submission" date="2018-07" db="EMBL/GenBank/DDBJ databases">
        <authorList>
            <consortium name="Genoscope - CEA"/>
            <person name="William W."/>
        </authorList>
    </citation>
    <scope>NUCLEOTIDE SEQUENCE</scope>
    <source>
        <strain evidence="9">IK1</strain>
    </source>
</reference>
<dbReference type="AlphaFoldDB" id="A0A653A181"/>
<evidence type="ECO:0000256" key="1">
    <source>
        <dbReference type="ARBA" id="ARBA00008857"/>
    </source>
</evidence>
<evidence type="ECO:0000256" key="4">
    <source>
        <dbReference type="ARBA" id="ARBA00023172"/>
    </source>
</evidence>
<dbReference type="InterPro" id="IPR010998">
    <property type="entry name" value="Integrase_recombinase_N"/>
</dbReference>